<reference evidence="1 2" key="1">
    <citation type="submission" date="2018-06" db="EMBL/GenBank/DDBJ databases">
        <authorList>
            <consortium name="Pathogen Informatics"/>
            <person name="Doyle S."/>
        </authorList>
    </citation>
    <scope>NUCLEOTIDE SEQUENCE [LARGE SCALE GENOMIC DNA]</scope>
    <source>
        <strain evidence="1 2">NCTC10717</strain>
    </source>
</reference>
<evidence type="ECO:0000313" key="2">
    <source>
        <dbReference type="Proteomes" id="UP000254575"/>
    </source>
</evidence>
<organism evidence="1 2">
    <name type="scientific">Suttonella indologenes</name>
    <dbReference type="NCBI Taxonomy" id="13276"/>
    <lineage>
        <taxon>Bacteria</taxon>
        <taxon>Pseudomonadati</taxon>
        <taxon>Pseudomonadota</taxon>
        <taxon>Gammaproteobacteria</taxon>
        <taxon>Cardiobacteriales</taxon>
        <taxon>Cardiobacteriaceae</taxon>
        <taxon>Suttonella</taxon>
    </lineage>
</organism>
<gene>
    <name evidence="1" type="ORF">NCTC10717_00992</name>
</gene>
<dbReference type="EMBL" id="UHIA01000004">
    <property type="protein sequence ID" value="SUO96414.1"/>
    <property type="molecule type" value="Genomic_DNA"/>
</dbReference>
<accession>A0A380MW58</accession>
<keyword evidence="2" id="KW-1185">Reference proteome</keyword>
<dbReference type="RefSeq" id="WP_115218258.1">
    <property type="nucleotide sequence ID" value="NZ_UHIA01000004.1"/>
</dbReference>
<name>A0A380MW58_9GAMM</name>
<dbReference type="AlphaFoldDB" id="A0A380MW58"/>
<protein>
    <submittedName>
        <fullName evidence="1">Uncharacterized protein</fullName>
    </submittedName>
</protein>
<dbReference type="Proteomes" id="UP000254575">
    <property type="component" value="Unassembled WGS sequence"/>
</dbReference>
<sequence length="151" mass="18336">MNYVNVEIPQENRVLYEVQYGFLKKFFNVRNLTIDEKEHSLLFLEKKERQDMYSDDLEKKYGEYLRRWFIFFFSDSLIRVETITPKAKFNKEQTYYFIVRNVELLNTSKFDKNIFINTFTKAMNVNRGSGIYLDPKASEYKFEIDFSEMSL</sequence>
<evidence type="ECO:0000313" key="1">
    <source>
        <dbReference type="EMBL" id="SUO96414.1"/>
    </source>
</evidence>
<proteinExistence type="predicted"/>